<dbReference type="Pfam" id="PF01370">
    <property type="entry name" value="Epimerase"/>
    <property type="match status" value="1"/>
</dbReference>
<dbReference type="Gene3D" id="3.40.50.720">
    <property type="entry name" value="NAD(P)-binding Rossmann-like Domain"/>
    <property type="match status" value="1"/>
</dbReference>
<dbReference type="InterPro" id="IPR036291">
    <property type="entry name" value="NAD(P)-bd_dom_sf"/>
</dbReference>
<comment type="caution">
    <text evidence="2">The sequence shown here is derived from an EMBL/GenBank/DDBJ whole genome shotgun (WGS) entry which is preliminary data.</text>
</comment>
<dbReference type="InterPro" id="IPR001509">
    <property type="entry name" value="Epimerase_deHydtase"/>
</dbReference>
<accession>A0ABS5SJL7</accession>
<gene>
    <name evidence="2" type="ORF">KI810_16590</name>
</gene>
<dbReference type="PANTHER" id="PTHR43245">
    <property type="entry name" value="BIFUNCTIONAL POLYMYXIN RESISTANCE PROTEIN ARNA"/>
    <property type="match status" value="1"/>
</dbReference>
<protein>
    <submittedName>
        <fullName evidence="2">Bifunctional UDP-4-keto-pentose/UDP-xylose synthase</fullName>
    </submittedName>
</protein>
<dbReference type="InterPro" id="IPR050177">
    <property type="entry name" value="Lipid_A_modif_metabolic_enz"/>
</dbReference>
<reference evidence="2 3" key="1">
    <citation type="submission" date="2021-05" db="EMBL/GenBank/DDBJ databases">
        <title>The draft genome of Geobacter luticola JCM 17780.</title>
        <authorList>
            <person name="Xu Z."/>
            <person name="Masuda Y."/>
            <person name="Itoh H."/>
            <person name="Senoo K."/>
        </authorList>
    </citation>
    <scope>NUCLEOTIDE SEQUENCE [LARGE SCALE GENOMIC DNA]</scope>
    <source>
        <strain evidence="2 3">JCM 17780</strain>
    </source>
</reference>
<dbReference type="PANTHER" id="PTHR43245:SF13">
    <property type="entry name" value="UDP-D-APIOSE_UDP-D-XYLOSE SYNTHASE 2"/>
    <property type="match status" value="1"/>
</dbReference>
<dbReference type="RefSeq" id="WP_214176681.1">
    <property type="nucleotide sequence ID" value="NZ_JAHCVK010000014.1"/>
</dbReference>
<dbReference type="Proteomes" id="UP000756860">
    <property type="component" value="Unassembled WGS sequence"/>
</dbReference>
<evidence type="ECO:0000313" key="2">
    <source>
        <dbReference type="EMBL" id="MBT0654672.1"/>
    </source>
</evidence>
<dbReference type="SUPFAM" id="SSF51735">
    <property type="entry name" value="NAD(P)-binding Rossmann-fold domains"/>
    <property type="match status" value="1"/>
</dbReference>
<dbReference type="EMBL" id="JAHCVK010000014">
    <property type="protein sequence ID" value="MBT0654672.1"/>
    <property type="molecule type" value="Genomic_DNA"/>
</dbReference>
<feature type="domain" description="NAD-dependent epimerase/dehydratase" evidence="1">
    <location>
        <begin position="3"/>
        <end position="251"/>
    </location>
</feature>
<organism evidence="2 3">
    <name type="scientific">Geomobilimonas luticola</name>
    <dbReference type="NCBI Taxonomy" id="1114878"/>
    <lineage>
        <taxon>Bacteria</taxon>
        <taxon>Pseudomonadati</taxon>
        <taxon>Thermodesulfobacteriota</taxon>
        <taxon>Desulfuromonadia</taxon>
        <taxon>Geobacterales</taxon>
        <taxon>Geobacteraceae</taxon>
        <taxon>Geomobilimonas</taxon>
    </lineage>
</organism>
<proteinExistence type="predicted"/>
<evidence type="ECO:0000313" key="3">
    <source>
        <dbReference type="Proteomes" id="UP000756860"/>
    </source>
</evidence>
<dbReference type="NCBIfam" id="NF008872">
    <property type="entry name" value="PRK11908.1"/>
    <property type="match status" value="1"/>
</dbReference>
<name>A0ABS5SJL7_9BACT</name>
<evidence type="ECO:0000259" key="1">
    <source>
        <dbReference type="Pfam" id="PF01370"/>
    </source>
</evidence>
<keyword evidence="3" id="KW-1185">Reference proteome</keyword>
<sequence length="346" mass="39346">MKVLILGVNGFIGNALTHRILTTTDWEVFGLDMACDKLERSLGDPRFHFLEGDITINKEWIEYNIKKCDVVLPLVAIATPVTYVKDPLRVFELDFEENLKIIRQCVKYKKRVIFPSTSEVYGMSPDREFDEESSPLMLGPINKERWIYSCAKQMLDRVIYAYGAHEGLRYTLFRPFNWIGPKLDSISTAKEGSSRVLTQFLYNILAGEPIQLVDGGSQRRSFTFVEDGIGALMKIIANENGCADGGIFNIGNPGNDLSVRELAEKLITLVKEYPAYRERAEACKLVEVSSGTFYGKGYQDMLTRVPSVKNAKTRLGWEPTTDIDDALRKTLDFYLVEEREKIEHLL</sequence>